<comment type="caution">
    <text evidence="2">The sequence shown here is derived from an EMBL/GenBank/DDBJ whole genome shotgun (WGS) entry which is preliminary data.</text>
</comment>
<dbReference type="Proteomes" id="UP001162131">
    <property type="component" value="Unassembled WGS sequence"/>
</dbReference>
<accession>A0AAU9JB44</accession>
<reference evidence="2" key="1">
    <citation type="submission" date="2021-09" db="EMBL/GenBank/DDBJ databases">
        <authorList>
            <consortium name="AG Swart"/>
            <person name="Singh M."/>
            <person name="Singh A."/>
            <person name="Seah K."/>
            <person name="Emmerich C."/>
        </authorList>
    </citation>
    <scope>NUCLEOTIDE SEQUENCE</scope>
    <source>
        <strain evidence="2">ATCC30299</strain>
    </source>
</reference>
<sequence length="449" mass="51861">MSARTSPSNVSKKSGIFTFGRETVRLENEINNFTRYLEHERRLSLLLDKDLKEIKQNIANVKKSRNPKSNSSRAQEKVKALEVRLDAANKQLGEVRGQAKKLVIEINNMRRASYSFATGNISAKRELERARSQIIETNKESAELQKTVEKYNENIMSTHSRFESNRDILAQSVSLLKTNLIEDRFEGTKFRQGFTVKFAQPIADASEMHAIYKTQSQKWASKCEKTTAERERIRSHIHELTSALEEMKRQSKLTSLKDLVELFTSSVNEDSKLSHYLYTISEEIFQINEEVTKNKEKVNEITRSSGEETKVEIIERHKEALKKMRKEKEIATGKLKGLREKITFLPDGFKMMTDALVNLGINHEIDLPDLDEDTVTKVMFALEESVNSMMYWRNITIEKQPESTNSKQTLNVNEIDIEKLIEDDIPNLPMSTKEFQQKAIKSFRKLSDQ</sequence>
<evidence type="ECO:0000313" key="2">
    <source>
        <dbReference type="EMBL" id="CAG9317936.1"/>
    </source>
</evidence>
<gene>
    <name evidence="2" type="ORF">BSTOLATCC_MIC20241</name>
</gene>
<evidence type="ECO:0000256" key="1">
    <source>
        <dbReference type="SAM" id="Coils"/>
    </source>
</evidence>
<keyword evidence="3" id="KW-1185">Reference proteome</keyword>
<name>A0AAU9JB44_9CILI</name>
<evidence type="ECO:0000313" key="3">
    <source>
        <dbReference type="Proteomes" id="UP001162131"/>
    </source>
</evidence>
<feature type="coiled-coil region" evidence="1">
    <location>
        <begin position="314"/>
        <end position="341"/>
    </location>
</feature>
<organism evidence="2 3">
    <name type="scientific">Blepharisma stoltei</name>
    <dbReference type="NCBI Taxonomy" id="1481888"/>
    <lineage>
        <taxon>Eukaryota</taxon>
        <taxon>Sar</taxon>
        <taxon>Alveolata</taxon>
        <taxon>Ciliophora</taxon>
        <taxon>Postciliodesmatophora</taxon>
        <taxon>Heterotrichea</taxon>
        <taxon>Heterotrichida</taxon>
        <taxon>Blepharismidae</taxon>
        <taxon>Blepharisma</taxon>
    </lineage>
</organism>
<protein>
    <submittedName>
        <fullName evidence="2">Uncharacterized protein</fullName>
    </submittedName>
</protein>
<dbReference type="EMBL" id="CAJZBQ010000019">
    <property type="protein sequence ID" value="CAG9317936.1"/>
    <property type="molecule type" value="Genomic_DNA"/>
</dbReference>
<keyword evidence="1" id="KW-0175">Coiled coil</keyword>
<dbReference type="AlphaFoldDB" id="A0AAU9JB44"/>
<feature type="coiled-coil region" evidence="1">
    <location>
        <begin position="71"/>
        <end position="154"/>
    </location>
</feature>
<proteinExistence type="predicted"/>